<dbReference type="SUPFAM" id="SSF109604">
    <property type="entry name" value="HD-domain/PDEase-like"/>
    <property type="match status" value="1"/>
</dbReference>
<comment type="caution">
    <text evidence="2">The sequence shown here is derived from an EMBL/GenBank/DDBJ whole genome shotgun (WGS) entry which is preliminary data.</text>
</comment>
<dbReference type="CDD" id="cd00077">
    <property type="entry name" value="HDc"/>
    <property type="match status" value="1"/>
</dbReference>
<dbReference type="EMBL" id="AMYB01000001">
    <property type="protein sequence ID" value="OAD07845.1"/>
    <property type="molecule type" value="Genomic_DNA"/>
</dbReference>
<dbReference type="Gene3D" id="1.20.58.1910">
    <property type="match status" value="1"/>
</dbReference>
<proteinExistence type="predicted"/>
<organism evidence="2 3">
    <name type="scientific">Mucor lusitanicus CBS 277.49</name>
    <dbReference type="NCBI Taxonomy" id="747725"/>
    <lineage>
        <taxon>Eukaryota</taxon>
        <taxon>Fungi</taxon>
        <taxon>Fungi incertae sedis</taxon>
        <taxon>Mucoromycota</taxon>
        <taxon>Mucoromycotina</taxon>
        <taxon>Mucoromycetes</taxon>
        <taxon>Mucorales</taxon>
        <taxon>Mucorineae</taxon>
        <taxon>Mucoraceae</taxon>
        <taxon>Mucor</taxon>
    </lineage>
</organism>
<dbReference type="STRING" id="747725.A0A168PK93"/>
<dbReference type="SMART" id="SM00471">
    <property type="entry name" value="HDc"/>
    <property type="match status" value="1"/>
</dbReference>
<dbReference type="InterPro" id="IPR003607">
    <property type="entry name" value="HD/PDEase_dom"/>
</dbReference>
<feature type="domain" description="HD/PDEase" evidence="1">
    <location>
        <begin position="23"/>
        <end position="153"/>
    </location>
</feature>
<dbReference type="Gene3D" id="1.10.472.50">
    <property type="entry name" value="HD-domain/PDEase-like"/>
    <property type="match status" value="1"/>
</dbReference>
<name>A0A168PK93_MUCCL</name>
<protein>
    <recommendedName>
        <fullName evidence="1">HD/PDEase domain-containing protein</fullName>
    </recommendedName>
</protein>
<dbReference type="Proteomes" id="UP000077051">
    <property type="component" value="Unassembled WGS sequence"/>
</dbReference>
<sequence length="234" mass="26378">MNSYTKILEETRSMVSSYMSGLDPSHDMYHVDRVTNLARCIAADLAKDDSVSVDLELVELAALCHDVGDRKYYQGKETGGQLIKTFLSDLGYAKADIVANIVDHVGFSKELGWNDEQDDAAEVEWRNTCLELHAVQDADKLDAIGAFGVLRCAAFSGAKNRPLYVPDQKAIENISQKDYLDESNKNNSAITHFHEKLFRLKSMMRTPKGKSLAIERDRFMQTFVDQIDREFSVI</sequence>
<accession>A0A168PK93</accession>
<keyword evidence="3" id="KW-1185">Reference proteome</keyword>
<evidence type="ECO:0000313" key="2">
    <source>
        <dbReference type="EMBL" id="OAD07845.1"/>
    </source>
</evidence>
<dbReference type="InterPro" id="IPR006674">
    <property type="entry name" value="HD_domain"/>
</dbReference>
<reference evidence="2 3" key="1">
    <citation type="submission" date="2015-06" db="EMBL/GenBank/DDBJ databases">
        <title>Expansion of signal transduction pathways in fungi by whole-genome duplication.</title>
        <authorList>
            <consortium name="DOE Joint Genome Institute"/>
            <person name="Corrochano L.M."/>
            <person name="Kuo A."/>
            <person name="Marcet-Houben M."/>
            <person name="Polaino S."/>
            <person name="Salamov A."/>
            <person name="Villalobos J.M."/>
            <person name="Alvarez M.I."/>
            <person name="Avalos J."/>
            <person name="Benito E.P."/>
            <person name="Benoit I."/>
            <person name="Burger G."/>
            <person name="Camino L.P."/>
            <person name="Canovas D."/>
            <person name="Cerda-Olmedo E."/>
            <person name="Cheng J.-F."/>
            <person name="Dominguez A."/>
            <person name="Elias M."/>
            <person name="Eslava A.P."/>
            <person name="Glaser F."/>
            <person name="Grimwood J."/>
            <person name="Gutierrez G."/>
            <person name="Heitman J."/>
            <person name="Henrissat B."/>
            <person name="Iturriaga E.A."/>
            <person name="Lang B.F."/>
            <person name="Lavin J.L."/>
            <person name="Lee S."/>
            <person name="Li W."/>
            <person name="Lindquist E."/>
            <person name="Lopez-Garcia S."/>
            <person name="Luque E.M."/>
            <person name="Marcos A.T."/>
            <person name="Martin J."/>
            <person name="Mccluskey K."/>
            <person name="Medina H.R."/>
            <person name="Miralles-Duran A."/>
            <person name="Miyazaki A."/>
            <person name="Munoz-Torres E."/>
            <person name="Oguiza J.A."/>
            <person name="Ohm R."/>
            <person name="Olmedo M."/>
            <person name="Orejas M."/>
            <person name="Ortiz-Castellanos L."/>
            <person name="Pisabarro A.G."/>
            <person name="Rodriguez-Romero J."/>
            <person name="Ruiz-Herrera J."/>
            <person name="Ruiz-Vazquez R."/>
            <person name="Sanz C."/>
            <person name="Schackwitz W."/>
            <person name="Schmutz J."/>
            <person name="Shahriari M."/>
            <person name="Shelest E."/>
            <person name="Silva-Franco F."/>
            <person name="Soanes D."/>
            <person name="Syed K."/>
            <person name="Tagua V.G."/>
            <person name="Talbot N.J."/>
            <person name="Thon M."/>
            <person name="De Vries R.P."/>
            <person name="Wiebenga A."/>
            <person name="Yadav J.S."/>
            <person name="Braun E.L."/>
            <person name="Baker S."/>
            <person name="Garre V."/>
            <person name="Horwitz B."/>
            <person name="Torres-Martinez S."/>
            <person name="Idnurm A."/>
            <person name="Herrera-Estrella A."/>
            <person name="Gabaldon T."/>
            <person name="Grigoriev I.V."/>
        </authorList>
    </citation>
    <scope>NUCLEOTIDE SEQUENCE [LARGE SCALE GENOMIC DNA]</scope>
    <source>
        <strain evidence="2 3">CBS 277.49</strain>
    </source>
</reference>
<dbReference type="VEuPathDB" id="FungiDB:MUCCIDRAFT_154776"/>
<evidence type="ECO:0000313" key="3">
    <source>
        <dbReference type="Proteomes" id="UP000077051"/>
    </source>
</evidence>
<dbReference type="Pfam" id="PF01966">
    <property type="entry name" value="HD"/>
    <property type="match status" value="1"/>
</dbReference>
<evidence type="ECO:0000259" key="1">
    <source>
        <dbReference type="SMART" id="SM00471"/>
    </source>
</evidence>
<dbReference type="AlphaFoldDB" id="A0A168PK93"/>
<dbReference type="OrthoDB" id="16547at2759"/>
<gene>
    <name evidence="2" type="ORF">MUCCIDRAFT_154776</name>
</gene>
<dbReference type="PANTHER" id="PTHR33594">
    <property type="entry name" value="SUPERFAMILY HYDROLASE, PUTATIVE (AFU_ORTHOLOGUE AFUA_1G03035)-RELATED"/>
    <property type="match status" value="1"/>
</dbReference>
<dbReference type="PANTHER" id="PTHR33594:SF1">
    <property type="entry name" value="HD_PDEASE DOMAIN-CONTAINING PROTEIN"/>
    <property type="match status" value="1"/>
</dbReference>